<dbReference type="InterPro" id="IPR027417">
    <property type="entry name" value="P-loop_NTPase"/>
</dbReference>
<sequence length="768" mass="84907">MHRLRQKGPASPAPSISASSSPGTDARLISTQDGNSRGKDLFKIGFDGLITALKITKEVSSACPQLQLAVGTLVTVLEAYKKYSEASEGIDSLISRIQPMNEMLGKISLNGIEHCPEALRERLVALAWRRMIQFLNAADYAERIESWVKMLDWHIRSFVLEGTIALELSVYQGFNEMNTRLAQVNKGIKGVNQGIIGLRGEIDLTLSPDTLYRTLRPVIEARFDSGSSVHVQCYKDTRREVLATLCSWLRPDHPRLANLPESAVPALSDRSILWLHALAGAGKSTIALTAADWWDKDQFLGASFFCARDGERSNVDCIFRTLAYQLARRFAVFRKQLAIVVEADPDLHSSNPAKQLEKLIVEPLKAVNADPEGRGTLPGQVAIVIDALDECTDNDAVSIVLKSLSLYVAKLAPLKFLITSRPEENVARGFFIQSIRENTQELPLIAIPEDLTKRDISTYLRSRLAVIRDQFALSASWPPPEQFENLVDLSEGLFIFAATAGLYIGDHASRDPERRLTTLLDAGNAAAARNGPTLTPLSILDALYIQVLENAAKRLEALLKAQLKLILGTIVLAEERLNPAMLDVLLGLSAGTVRRILPVLGAILIIPAADDNSTTVRPIHLSFPNFLVDPLRCTDRNFLVQPPIQHSLIALKCLKLMLSLKYNICEVDVQHDRLLNSEIPDLPAKIAQRLSPALQYACKYWPGHLCRAEIGEDLLMALEEFCNIQLLHWLEALSLLGCVDTVIEALQSVQAYMKASASQPSIRTNTRY</sequence>
<keyword evidence="1" id="KW-0677">Repeat</keyword>
<dbReference type="PANTHER" id="PTHR10039">
    <property type="entry name" value="AMELOGENIN"/>
    <property type="match status" value="1"/>
</dbReference>
<dbReference type="STRING" id="5643.A0A060SWB4"/>
<gene>
    <name evidence="4" type="ORF">BN946_scf184712.g9</name>
</gene>
<dbReference type="Proteomes" id="UP000029665">
    <property type="component" value="Unassembled WGS sequence"/>
</dbReference>
<dbReference type="EMBL" id="CCBP010000383">
    <property type="protein sequence ID" value="CDO76519.1"/>
    <property type="molecule type" value="Genomic_DNA"/>
</dbReference>
<reference evidence="4" key="1">
    <citation type="submission" date="2014-01" db="EMBL/GenBank/DDBJ databases">
        <title>The genome of the white-rot fungus Pycnoporus cinnabarinus: a basidiomycete model with a versatile arsenal for lignocellulosic biomass breakdown.</title>
        <authorList>
            <person name="Levasseur A."/>
            <person name="Lomascolo A."/>
            <person name="Ruiz-Duenas F.J."/>
            <person name="Uzan E."/>
            <person name="Piumi F."/>
            <person name="Kues U."/>
            <person name="Ram A.F.J."/>
            <person name="Murat C."/>
            <person name="Haon M."/>
            <person name="Benoit I."/>
            <person name="Arfi Y."/>
            <person name="Chevret D."/>
            <person name="Drula E."/>
            <person name="Kwon M.J."/>
            <person name="Gouret P."/>
            <person name="Lesage-Meessen L."/>
            <person name="Lombard V."/>
            <person name="Mariette J."/>
            <person name="Noirot C."/>
            <person name="Park J."/>
            <person name="Patyshakuliyeva A."/>
            <person name="Wieneger R.A.B."/>
            <person name="Wosten H.A.B."/>
            <person name="Martin F."/>
            <person name="Coutinho P.M."/>
            <person name="de Vries R."/>
            <person name="Martinez A.T."/>
            <person name="Klopp C."/>
            <person name="Pontarotti P."/>
            <person name="Henrissat B."/>
            <person name="Record E."/>
        </authorList>
    </citation>
    <scope>NUCLEOTIDE SEQUENCE [LARGE SCALE GENOMIC DNA]</scope>
    <source>
        <strain evidence="4">BRFM137</strain>
    </source>
</reference>
<dbReference type="Pfam" id="PF24883">
    <property type="entry name" value="NPHP3_N"/>
    <property type="match status" value="1"/>
</dbReference>
<dbReference type="Gene3D" id="3.40.50.300">
    <property type="entry name" value="P-loop containing nucleotide triphosphate hydrolases"/>
    <property type="match status" value="1"/>
</dbReference>
<dbReference type="SUPFAM" id="SSF52540">
    <property type="entry name" value="P-loop containing nucleoside triphosphate hydrolases"/>
    <property type="match status" value="1"/>
</dbReference>
<proteinExistence type="predicted"/>
<accession>A0A060SWB4</accession>
<organism evidence="4 5">
    <name type="scientific">Pycnoporus cinnabarinus</name>
    <name type="common">Cinnabar-red polypore</name>
    <name type="synonym">Trametes cinnabarina</name>
    <dbReference type="NCBI Taxonomy" id="5643"/>
    <lineage>
        <taxon>Eukaryota</taxon>
        <taxon>Fungi</taxon>
        <taxon>Dikarya</taxon>
        <taxon>Basidiomycota</taxon>
        <taxon>Agaricomycotina</taxon>
        <taxon>Agaricomycetes</taxon>
        <taxon>Polyporales</taxon>
        <taxon>Polyporaceae</taxon>
        <taxon>Trametes</taxon>
    </lineage>
</organism>
<evidence type="ECO:0000256" key="2">
    <source>
        <dbReference type="SAM" id="MobiDB-lite"/>
    </source>
</evidence>
<evidence type="ECO:0000259" key="3">
    <source>
        <dbReference type="Pfam" id="PF24883"/>
    </source>
</evidence>
<name>A0A060SWB4_PYCCI</name>
<evidence type="ECO:0000313" key="5">
    <source>
        <dbReference type="Proteomes" id="UP000029665"/>
    </source>
</evidence>
<dbReference type="HOGENOM" id="CLU_000288_6_10_1"/>
<evidence type="ECO:0000256" key="1">
    <source>
        <dbReference type="ARBA" id="ARBA00022737"/>
    </source>
</evidence>
<dbReference type="OMA" id="SERERCF"/>
<feature type="compositionally biased region" description="Low complexity" evidence="2">
    <location>
        <begin position="9"/>
        <end position="22"/>
    </location>
</feature>
<dbReference type="InterPro" id="IPR056884">
    <property type="entry name" value="NPHP3-like_N"/>
</dbReference>
<feature type="domain" description="Nephrocystin 3-like N-terminal" evidence="3">
    <location>
        <begin position="268"/>
        <end position="421"/>
    </location>
</feature>
<dbReference type="PANTHER" id="PTHR10039:SF17">
    <property type="entry name" value="FUNGAL STAND N-TERMINAL GOODBYE DOMAIN-CONTAINING PROTEIN-RELATED"/>
    <property type="match status" value="1"/>
</dbReference>
<comment type="caution">
    <text evidence="4">The sequence shown here is derived from an EMBL/GenBank/DDBJ whole genome shotgun (WGS) entry which is preliminary data.</text>
</comment>
<dbReference type="OrthoDB" id="2756087at2759"/>
<keyword evidence="5" id="KW-1185">Reference proteome</keyword>
<feature type="region of interest" description="Disordered" evidence="2">
    <location>
        <begin position="1"/>
        <end position="32"/>
    </location>
</feature>
<evidence type="ECO:0000313" key="4">
    <source>
        <dbReference type="EMBL" id="CDO76519.1"/>
    </source>
</evidence>
<dbReference type="AlphaFoldDB" id="A0A060SWB4"/>
<protein>
    <recommendedName>
        <fullName evidence="3">Nephrocystin 3-like N-terminal domain-containing protein</fullName>
    </recommendedName>
</protein>